<feature type="binding site" evidence="18">
    <location>
        <position position="244"/>
    </location>
    <ligand>
        <name>Mg(2+)</name>
        <dbReference type="ChEBI" id="CHEBI:18420"/>
        <label>1</label>
        <note>catalytic</note>
    </ligand>
</feature>
<comment type="catalytic activity">
    <reaction evidence="13">
        <text>adenosine 3',5'-bisphosphate + H2O = AMP + phosphate</text>
        <dbReference type="Rhea" id="RHEA:10040"/>
        <dbReference type="ChEBI" id="CHEBI:15377"/>
        <dbReference type="ChEBI" id="CHEBI:43474"/>
        <dbReference type="ChEBI" id="CHEBI:58343"/>
        <dbReference type="ChEBI" id="CHEBI:456215"/>
        <dbReference type="EC" id="3.1.3.7"/>
    </reaction>
    <physiologicalReaction direction="left-to-right" evidence="13">
        <dbReference type="Rhea" id="RHEA:10041"/>
    </physiologicalReaction>
</comment>
<evidence type="ECO:0000256" key="11">
    <source>
        <dbReference type="ARBA" id="ARBA00044466"/>
    </source>
</evidence>
<evidence type="ECO:0000256" key="1">
    <source>
        <dbReference type="ARBA" id="ARBA00001946"/>
    </source>
</evidence>
<evidence type="ECO:0000256" key="4">
    <source>
        <dbReference type="ARBA" id="ARBA00022671"/>
    </source>
</evidence>
<keyword evidence="6" id="KW-0378">Hydrolase</keyword>
<comment type="catalytic activity">
    <reaction evidence="12">
        <text>1D-myo-inositol 1,4-bisphosphate + H2O = 1D-myo-inositol 4-phosphate + phosphate</text>
        <dbReference type="Rhea" id="RHEA:15553"/>
        <dbReference type="ChEBI" id="CHEBI:15377"/>
        <dbReference type="ChEBI" id="CHEBI:43474"/>
        <dbReference type="ChEBI" id="CHEBI:58282"/>
        <dbReference type="ChEBI" id="CHEBI:58469"/>
        <dbReference type="EC" id="3.1.3.57"/>
    </reaction>
    <physiologicalReaction direction="left-to-right" evidence="12">
        <dbReference type="Rhea" id="RHEA:15554"/>
    </physiologicalReaction>
</comment>
<dbReference type="PANTHER" id="PTHR43028">
    <property type="entry name" value="3'(2'),5'-BISPHOSPHATE NUCLEOTIDASE 1"/>
    <property type="match status" value="1"/>
</dbReference>
<dbReference type="InterPro" id="IPR000760">
    <property type="entry name" value="Inositol_monophosphatase-like"/>
</dbReference>
<evidence type="ECO:0000256" key="2">
    <source>
        <dbReference type="ARBA" id="ARBA00009759"/>
    </source>
</evidence>
<dbReference type="EC" id="3.1.3.57" evidence="15"/>
<dbReference type="Proteomes" id="UP001497623">
    <property type="component" value="Unassembled WGS sequence"/>
</dbReference>
<evidence type="ECO:0000256" key="17">
    <source>
        <dbReference type="ARBA" id="ARBA00044554"/>
    </source>
</evidence>
<name>A0AAV2RJC4_MEGNR</name>
<evidence type="ECO:0000256" key="3">
    <source>
        <dbReference type="ARBA" id="ARBA00012633"/>
    </source>
</evidence>
<dbReference type="SUPFAM" id="SSF56655">
    <property type="entry name" value="Carbohydrate phosphatase"/>
    <property type="match status" value="1"/>
</dbReference>
<evidence type="ECO:0000256" key="5">
    <source>
        <dbReference type="ARBA" id="ARBA00022723"/>
    </source>
</evidence>
<dbReference type="GO" id="GO:0046854">
    <property type="term" value="P:phosphatidylinositol phosphate biosynthetic process"/>
    <property type="evidence" value="ECO:0007669"/>
    <property type="project" value="InterPro"/>
</dbReference>
<evidence type="ECO:0000256" key="15">
    <source>
        <dbReference type="ARBA" id="ARBA00044519"/>
    </source>
</evidence>
<evidence type="ECO:0000256" key="8">
    <source>
        <dbReference type="ARBA" id="ARBA00040342"/>
    </source>
</evidence>
<keyword evidence="5 18" id="KW-0479">Metal-binding</keyword>
<evidence type="ECO:0000256" key="12">
    <source>
        <dbReference type="ARBA" id="ARBA00044478"/>
    </source>
</evidence>
<proteinExistence type="inferred from homology"/>
<comment type="catalytic activity">
    <reaction evidence="14">
        <text>3'-phosphoadenylyl sulfate + H2O = adenosine 5'-phosphosulfate + phosphate</text>
        <dbReference type="Rhea" id="RHEA:77639"/>
        <dbReference type="ChEBI" id="CHEBI:15377"/>
        <dbReference type="ChEBI" id="CHEBI:43474"/>
        <dbReference type="ChEBI" id="CHEBI:58243"/>
        <dbReference type="ChEBI" id="CHEBI:58339"/>
        <dbReference type="EC" id="3.1.3.7"/>
    </reaction>
    <physiologicalReaction direction="left-to-right" evidence="14">
        <dbReference type="Rhea" id="RHEA:77640"/>
    </physiologicalReaction>
</comment>
<sequence>AAQAGCIIRDVMNKGNLGIVEKENAYDLQTEADRAAQRCIISSLSKHFPKITIIGEEEDTGVGTIVDVSKDNFVDVTCPSQFTELKEDELVMTLDFVDPVLSISSFECQRSGHQGVCKNLSIQCSSLLEHVTVLIGIAVNGKAIGGVIHQPYYNCEASANDFGRTVWGVVGDKVGGMSVQHPPSSGCIVTTTRSHSSATVNDAVNALTPDQVMRVGGAGHKVMLLLEGQAHAYVFASPGCKKWDTCGPQAVLESAGGCLTDIQGKPIPYDSTAPHRNKIRSLATRLKDALTSITKTP</sequence>
<evidence type="ECO:0000256" key="14">
    <source>
        <dbReference type="ARBA" id="ARBA00044484"/>
    </source>
</evidence>
<dbReference type="InterPro" id="IPR020550">
    <property type="entry name" value="Inositol_monophosphatase_CS"/>
</dbReference>
<dbReference type="AlphaFoldDB" id="A0AAV2RJC4"/>
<comment type="caution">
    <text evidence="19">The sequence shown here is derived from an EMBL/GenBank/DDBJ whole genome shotgun (WGS) entry which is preliminary data.</text>
</comment>
<evidence type="ECO:0000256" key="18">
    <source>
        <dbReference type="PIRSR" id="PIRSR600760-2"/>
    </source>
</evidence>
<dbReference type="Gene3D" id="3.30.540.10">
    <property type="entry name" value="Fructose-1,6-Bisphosphatase, subunit A, domain 1"/>
    <property type="match status" value="1"/>
</dbReference>
<comment type="cofactor">
    <cofactor evidence="1 18">
        <name>Mg(2+)</name>
        <dbReference type="ChEBI" id="CHEBI:18420"/>
    </cofactor>
</comment>
<dbReference type="GO" id="GO:0046872">
    <property type="term" value="F:metal ion binding"/>
    <property type="evidence" value="ECO:0007669"/>
    <property type="project" value="UniProtKB-KW"/>
</dbReference>
<comment type="catalytic activity">
    <reaction evidence="10">
        <text>1D-myo-inositol 1,3,4-trisphosphate + H2O = 1D-myo-inositol 3,4-bisphosphate + phosphate</text>
        <dbReference type="Rhea" id="RHEA:70319"/>
        <dbReference type="ChEBI" id="CHEBI:15377"/>
        <dbReference type="ChEBI" id="CHEBI:43474"/>
        <dbReference type="ChEBI" id="CHEBI:58414"/>
        <dbReference type="ChEBI" id="CHEBI:83241"/>
    </reaction>
    <physiologicalReaction direction="left-to-right" evidence="10">
        <dbReference type="Rhea" id="RHEA:70320"/>
    </physiologicalReaction>
</comment>
<keyword evidence="7 18" id="KW-0460">Magnesium</keyword>
<evidence type="ECO:0000313" key="19">
    <source>
        <dbReference type="EMBL" id="CAL4128183.1"/>
    </source>
</evidence>
<evidence type="ECO:0000256" key="10">
    <source>
        <dbReference type="ARBA" id="ARBA00044465"/>
    </source>
</evidence>
<keyword evidence="4" id="KW-0452">Lithium</keyword>
<evidence type="ECO:0000256" key="13">
    <source>
        <dbReference type="ARBA" id="ARBA00044479"/>
    </source>
</evidence>
<dbReference type="GO" id="GO:0004441">
    <property type="term" value="F:inositol-1,4-bisphosphate 1-phosphatase activity"/>
    <property type="evidence" value="ECO:0007669"/>
    <property type="project" value="UniProtKB-EC"/>
</dbReference>
<dbReference type="PRINTS" id="PR00377">
    <property type="entry name" value="IMPHPHTASES"/>
</dbReference>
<comment type="similarity">
    <text evidence="2">Belongs to the inositol monophosphatase superfamily.</text>
</comment>
<dbReference type="Pfam" id="PF00459">
    <property type="entry name" value="Inositol_P"/>
    <property type="match status" value="1"/>
</dbReference>
<dbReference type="GO" id="GO:0008441">
    <property type="term" value="F:3'(2'),5'-bisphosphate nucleotidase activity"/>
    <property type="evidence" value="ECO:0007669"/>
    <property type="project" value="UniProtKB-EC"/>
</dbReference>
<dbReference type="EMBL" id="CAXKWB010025442">
    <property type="protein sequence ID" value="CAL4128183.1"/>
    <property type="molecule type" value="Genomic_DNA"/>
</dbReference>
<comment type="catalytic activity">
    <reaction evidence="11">
        <text>adenosine 2',5'-bisphosphate + H2O = AMP + phosphate</text>
        <dbReference type="Rhea" id="RHEA:77643"/>
        <dbReference type="ChEBI" id="CHEBI:15377"/>
        <dbReference type="ChEBI" id="CHEBI:43474"/>
        <dbReference type="ChEBI" id="CHEBI:194156"/>
        <dbReference type="ChEBI" id="CHEBI:456215"/>
        <dbReference type="EC" id="3.1.3.7"/>
    </reaction>
    <physiologicalReaction direction="left-to-right" evidence="11">
        <dbReference type="Rhea" id="RHEA:77644"/>
    </physiologicalReaction>
</comment>
<dbReference type="InterPro" id="IPR050725">
    <property type="entry name" value="CysQ/Inositol_MonoPase"/>
</dbReference>
<dbReference type="Gene3D" id="3.40.190.80">
    <property type="match status" value="1"/>
</dbReference>
<evidence type="ECO:0000256" key="7">
    <source>
        <dbReference type="ARBA" id="ARBA00022842"/>
    </source>
</evidence>
<evidence type="ECO:0000256" key="9">
    <source>
        <dbReference type="ARBA" id="ARBA00041815"/>
    </source>
</evidence>
<evidence type="ECO:0000256" key="16">
    <source>
        <dbReference type="ARBA" id="ARBA00044544"/>
    </source>
</evidence>
<feature type="non-terminal residue" evidence="19">
    <location>
        <position position="297"/>
    </location>
</feature>
<evidence type="ECO:0000313" key="20">
    <source>
        <dbReference type="Proteomes" id="UP001497623"/>
    </source>
</evidence>
<keyword evidence="20" id="KW-1185">Reference proteome</keyword>
<evidence type="ECO:0000256" key="6">
    <source>
        <dbReference type="ARBA" id="ARBA00022801"/>
    </source>
</evidence>
<accession>A0AAV2RJC4</accession>
<feature type="binding site" evidence="18">
    <location>
        <position position="56"/>
    </location>
    <ligand>
        <name>Mg(2+)</name>
        <dbReference type="ChEBI" id="CHEBI:18420"/>
        <label>1</label>
        <note>catalytic</note>
    </ligand>
</feature>
<protein>
    <recommendedName>
        <fullName evidence="8">3'(2'),5'-bisphosphate nucleotidase 1</fullName>
        <ecNumber evidence="15">3.1.3.57</ecNumber>
        <ecNumber evidence="3">3.1.3.7</ecNumber>
    </recommendedName>
    <alternativeName>
        <fullName evidence="16">3'-phosphoadenosine 5'-phosphate phosphatase</fullName>
    </alternativeName>
    <alternativeName>
        <fullName evidence="9">Bisphosphate 3'-nucleotidase 1</fullName>
    </alternativeName>
    <alternativeName>
        <fullName evidence="17">Inositol-polyphosphate 1-phosphatase</fullName>
    </alternativeName>
</protein>
<dbReference type="PROSITE" id="PS00630">
    <property type="entry name" value="IMP_2"/>
    <property type="match status" value="1"/>
</dbReference>
<feature type="non-terminal residue" evidence="19">
    <location>
        <position position="1"/>
    </location>
</feature>
<dbReference type="EC" id="3.1.3.7" evidence="3"/>
<gene>
    <name evidence="19" type="ORF">MNOR_LOCUS25986</name>
</gene>
<dbReference type="PANTHER" id="PTHR43028:SF5">
    <property type="entry name" value="3'(2'),5'-BISPHOSPHATE NUCLEOTIDASE 1"/>
    <property type="match status" value="1"/>
</dbReference>
<organism evidence="19 20">
    <name type="scientific">Meganyctiphanes norvegica</name>
    <name type="common">Northern krill</name>
    <name type="synonym">Thysanopoda norvegica</name>
    <dbReference type="NCBI Taxonomy" id="48144"/>
    <lineage>
        <taxon>Eukaryota</taxon>
        <taxon>Metazoa</taxon>
        <taxon>Ecdysozoa</taxon>
        <taxon>Arthropoda</taxon>
        <taxon>Crustacea</taxon>
        <taxon>Multicrustacea</taxon>
        <taxon>Malacostraca</taxon>
        <taxon>Eumalacostraca</taxon>
        <taxon>Eucarida</taxon>
        <taxon>Euphausiacea</taxon>
        <taxon>Euphausiidae</taxon>
        <taxon>Meganyctiphanes</taxon>
    </lineage>
</organism>
<reference evidence="19 20" key="1">
    <citation type="submission" date="2024-05" db="EMBL/GenBank/DDBJ databases">
        <authorList>
            <person name="Wallberg A."/>
        </authorList>
    </citation>
    <scope>NUCLEOTIDE SEQUENCE [LARGE SCALE GENOMIC DNA]</scope>
</reference>
<dbReference type="FunFam" id="3.40.190.80:FF:000006">
    <property type="entry name" value="Bisphosphate nucleotidase 1"/>
    <property type="match status" value="1"/>
</dbReference>